<feature type="region of interest" description="Disordered" evidence="16">
    <location>
        <begin position="1"/>
        <end position="33"/>
    </location>
</feature>
<dbReference type="InterPro" id="IPR036465">
    <property type="entry name" value="vWFA_dom_sf"/>
</dbReference>
<evidence type="ECO:0000313" key="17">
    <source>
        <dbReference type="EMBL" id="KAG5176857.1"/>
    </source>
</evidence>
<feature type="region of interest" description="Disordered" evidence="16">
    <location>
        <begin position="284"/>
        <end position="326"/>
    </location>
</feature>
<dbReference type="GO" id="GO:0070552">
    <property type="term" value="C:BRISC complex"/>
    <property type="evidence" value="ECO:0007669"/>
    <property type="project" value="InterPro"/>
</dbReference>
<evidence type="ECO:0000256" key="16">
    <source>
        <dbReference type="SAM" id="MobiDB-lite"/>
    </source>
</evidence>
<keyword evidence="6" id="KW-0132">Cell division</keyword>
<keyword evidence="13" id="KW-0131">Cell cycle</keyword>
<keyword evidence="5" id="KW-0963">Cytoplasm</keyword>
<organism evidence="17 18">
    <name type="scientific">Tribonema minus</name>
    <dbReference type="NCBI Taxonomy" id="303371"/>
    <lineage>
        <taxon>Eukaryota</taxon>
        <taxon>Sar</taxon>
        <taxon>Stramenopiles</taxon>
        <taxon>Ochrophyta</taxon>
        <taxon>PX clade</taxon>
        <taxon>Xanthophyceae</taxon>
        <taxon>Tribonematales</taxon>
        <taxon>Tribonemataceae</taxon>
        <taxon>Tribonema</taxon>
    </lineage>
</organism>
<evidence type="ECO:0000256" key="9">
    <source>
        <dbReference type="ARBA" id="ARBA00022786"/>
    </source>
</evidence>
<evidence type="ECO:0000256" key="13">
    <source>
        <dbReference type="ARBA" id="ARBA00023306"/>
    </source>
</evidence>
<dbReference type="Proteomes" id="UP000664859">
    <property type="component" value="Unassembled WGS sequence"/>
</dbReference>
<evidence type="ECO:0000313" key="18">
    <source>
        <dbReference type="Proteomes" id="UP000664859"/>
    </source>
</evidence>
<feature type="compositionally biased region" description="Polar residues" evidence="16">
    <location>
        <begin position="309"/>
        <end position="326"/>
    </location>
</feature>
<dbReference type="GO" id="GO:0006302">
    <property type="term" value="P:double-strand break repair"/>
    <property type="evidence" value="ECO:0007669"/>
    <property type="project" value="TreeGrafter"/>
</dbReference>
<evidence type="ECO:0000256" key="12">
    <source>
        <dbReference type="ARBA" id="ARBA00023242"/>
    </source>
</evidence>
<keyword evidence="9" id="KW-0833">Ubl conjugation pathway</keyword>
<evidence type="ECO:0000256" key="1">
    <source>
        <dbReference type="ARBA" id="ARBA00004123"/>
    </source>
</evidence>
<evidence type="ECO:0000256" key="10">
    <source>
        <dbReference type="ARBA" id="ARBA00022853"/>
    </source>
</evidence>
<dbReference type="Gene3D" id="3.40.50.410">
    <property type="entry name" value="von Willebrand factor, type A domain"/>
    <property type="match status" value="1"/>
</dbReference>
<dbReference type="EMBL" id="JAFCMP010000532">
    <property type="protein sequence ID" value="KAG5176857.1"/>
    <property type="molecule type" value="Genomic_DNA"/>
</dbReference>
<reference evidence="17" key="1">
    <citation type="submission" date="2021-02" db="EMBL/GenBank/DDBJ databases">
        <title>First Annotated Genome of the Yellow-green Alga Tribonema minus.</title>
        <authorList>
            <person name="Mahan K.M."/>
        </authorList>
    </citation>
    <scope>NUCLEOTIDE SEQUENCE</scope>
    <source>
        <strain evidence="17">UTEX B ZZ1240</strain>
    </source>
</reference>
<evidence type="ECO:0000256" key="4">
    <source>
        <dbReference type="ARBA" id="ARBA00019437"/>
    </source>
</evidence>
<dbReference type="GO" id="GO:0045739">
    <property type="term" value="P:positive regulation of DNA repair"/>
    <property type="evidence" value="ECO:0007669"/>
    <property type="project" value="InterPro"/>
</dbReference>
<dbReference type="GO" id="GO:0016604">
    <property type="term" value="C:nuclear body"/>
    <property type="evidence" value="ECO:0007669"/>
    <property type="project" value="TreeGrafter"/>
</dbReference>
<dbReference type="InterPro" id="IPR026126">
    <property type="entry name" value="BABAM1"/>
</dbReference>
<dbReference type="SUPFAM" id="SSF53300">
    <property type="entry name" value="vWA-like"/>
    <property type="match status" value="1"/>
</dbReference>
<feature type="compositionally biased region" description="Low complexity" evidence="16">
    <location>
        <begin position="19"/>
        <end position="33"/>
    </location>
</feature>
<evidence type="ECO:0000256" key="6">
    <source>
        <dbReference type="ARBA" id="ARBA00022618"/>
    </source>
</evidence>
<comment type="similarity">
    <text evidence="3">Belongs to the BABAM1 family.</text>
</comment>
<dbReference type="PANTHER" id="PTHR15660:SF1">
    <property type="entry name" value="BRISC AND BRCA1-A COMPLEX MEMBER 1"/>
    <property type="match status" value="1"/>
</dbReference>
<dbReference type="GO" id="GO:0051301">
    <property type="term" value="P:cell division"/>
    <property type="evidence" value="ECO:0007669"/>
    <property type="project" value="UniProtKB-KW"/>
</dbReference>
<dbReference type="GO" id="GO:0007095">
    <property type="term" value="P:mitotic G2 DNA damage checkpoint signaling"/>
    <property type="evidence" value="ECO:0007669"/>
    <property type="project" value="TreeGrafter"/>
</dbReference>
<evidence type="ECO:0000256" key="2">
    <source>
        <dbReference type="ARBA" id="ARBA00004496"/>
    </source>
</evidence>
<evidence type="ECO:0000256" key="7">
    <source>
        <dbReference type="ARBA" id="ARBA00022763"/>
    </source>
</evidence>
<proteinExistence type="inferred from homology"/>
<evidence type="ECO:0000256" key="8">
    <source>
        <dbReference type="ARBA" id="ARBA00022776"/>
    </source>
</evidence>
<comment type="subcellular location">
    <subcellularLocation>
        <location evidence="2">Cytoplasm</location>
    </subcellularLocation>
    <subcellularLocation>
        <location evidence="1">Nucleus</location>
    </subcellularLocation>
</comment>
<evidence type="ECO:0000256" key="11">
    <source>
        <dbReference type="ARBA" id="ARBA00023204"/>
    </source>
</evidence>
<evidence type="ECO:0000256" key="15">
    <source>
        <dbReference type="ARBA" id="ARBA00031038"/>
    </source>
</evidence>
<keyword evidence="12" id="KW-0539">Nucleus</keyword>
<evidence type="ECO:0000256" key="14">
    <source>
        <dbReference type="ARBA" id="ARBA00030984"/>
    </source>
</evidence>
<keyword evidence="10" id="KW-0156">Chromatin regulator</keyword>
<comment type="caution">
    <text evidence="17">The sequence shown here is derived from an EMBL/GenBank/DDBJ whole genome shotgun (WGS) entry which is preliminary data.</text>
</comment>
<dbReference type="CDD" id="cd21502">
    <property type="entry name" value="vWA_BABAM1"/>
    <property type="match status" value="1"/>
</dbReference>
<accession>A0A835YN61</accession>
<dbReference type="GO" id="GO:0006325">
    <property type="term" value="P:chromatin organization"/>
    <property type="evidence" value="ECO:0007669"/>
    <property type="project" value="UniProtKB-KW"/>
</dbReference>
<keyword evidence="7" id="KW-0227">DNA damage</keyword>
<keyword evidence="18" id="KW-1185">Reference proteome</keyword>
<name>A0A835YN61_9STRA</name>
<dbReference type="PANTHER" id="PTHR15660">
    <property type="entry name" value="BRISC AND BRCA1-A COMPLEX MEMBER 1"/>
    <property type="match status" value="1"/>
</dbReference>
<protein>
    <recommendedName>
        <fullName evidence="4">BRISC and BRCA1-A complex member 1</fullName>
    </recommendedName>
    <alternativeName>
        <fullName evidence="14">Mediator of RAP80 interactions and targeting subunit of 40 kDa</fullName>
    </alternativeName>
    <alternativeName>
        <fullName evidence="15">New component of the BRCA1-A complex</fullName>
    </alternativeName>
</protein>
<gene>
    <name evidence="17" type="ORF">JKP88DRAFT_334407</name>
</gene>
<keyword evidence="11" id="KW-0234">DNA repair</keyword>
<dbReference type="AlphaFoldDB" id="A0A835YN61"/>
<keyword evidence="8" id="KW-0498">Mitosis</keyword>
<dbReference type="GO" id="GO:0005737">
    <property type="term" value="C:cytoplasm"/>
    <property type="evidence" value="ECO:0007669"/>
    <property type="project" value="UniProtKB-SubCell"/>
</dbReference>
<dbReference type="OrthoDB" id="547311at2759"/>
<sequence length="326" mass="35307">MDSLADSMASVQVAEAGRASPAADTMAPPDDAQALPSEEERLLVHEMSRVPERIVLCVDVGDEMDSPWDLKGGKTLPRLTVVKKALQNFVQLKSWFSPRHSFALCSLTDEAEWLLDFTSDAEMVQNMLEGLHVQHGCDAAFDLGKLFTALQKHCPPPPTPTATSPPDAIVRVILLYGRSAAVPRVPPAEERPPLLSHPCFYLDALYVHAHPNEEVEGQPNECQGAYDALHAAISGGATATAYLCEQIHNARMLGRHLTLLLAHGAQRQPRDVLGRHVYYNADPAAAAAGGERGASQPPQARPAGEGSPQRRSSTSPPAERMQQQQE</sequence>
<evidence type="ECO:0000256" key="3">
    <source>
        <dbReference type="ARBA" id="ARBA00010809"/>
    </source>
</evidence>
<evidence type="ECO:0000256" key="5">
    <source>
        <dbReference type="ARBA" id="ARBA00022490"/>
    </source>
</evidence>